<feature type="domain" description="PTS EIIA type-4" evidence="4">
    <location>
        <begin position="283"/>
        <end position="414"/>
    </location>
</feature>
<dbReference type="FunFam" id="1.25.40.340:FF:000002">
    <property type="entry name" value="Dihydroxyacetone kinase, L subunit"/>
    <property type="match status" value="1"/>
</dbReference>
<dbReference type="Pfam" id="PF03610">
    <property type="entry name" value="EIIA-man"/>
    <property type="match status" value="1"/>
</dbReference>
<comment type="caution">
    <text evidence="6">The sequence shown here is derived from an EMBL/GenBank/DDBJ whole genome shotgun (WGS) entry which is preliminary data.</text>
</comment>
<evidence type="ECO:0008006" key="8">
    <source>
        <dbReference type="Google" id="ProtNLM"/>
    </source>
</evidence>
<feature type="region of interest" description="Disordered" evidence="3">
    <location>
        <begin position="227"/>
        <end position="260"/>
    </location>
</feature>
<dbReference type="SMART" id="SM01120">
    <property type="entry name" value="Dak2"/>
    <property type="match status" value="1"/>
</dbReference>
<dbReference type="GO" id="GO:0019563">
    <property type="term" value="P:glycerol catabolic process"/>
    <property type="evidence" value="ECO:0007669"/>
    <property type="project" value="TreeGrafter"/>
</dbReference>
<dbReference type="PANTHER" id="PTHR28629:SF4">
    <property type="entry name" value="TRIOKINASE_FMN CYCLASE"/>
    <property type="match status" value="1"/>
</dbReference>
<dbReference type="GO" id="GO:0016020">
    <property type="term" value="C:membrane"/>
    <property type="evidence" value="ECO:0007669"/>
    <property type="project" value="InterPro"/>
</dbReference>
<evidence type="ECO:0000313" key="7">
    <source>
        <dbReference type="Proteomes" id="UP000600026"/>
    </source>
</evidence>
<organism evidence="6 7">
    <name type="scientific">Streptomyces xanthophaeus</name>
    <dbReference type="NCBI Taxonomy" id="67385"/>
    <lineage>
        <taxon>Bacteria</taxon>
        <taxon>Bacillati</taxon>
        <taxon>Actinomycetota</taxon>
        <taxon>Actinomycetes</taxon>
        <taxon>Kitasatosporales</taxon>
        <taxon>Streptomycetaceae</taxon>
        <taxon>Streptomyces</taxon>
    </lineage>
</organism>
<evidence type="ECO:0000313" key="6">
    <source>
        <dbReference type="EMBL" id="GHI83740.1"/>
    </source>
</evidence>
<feature type="domain" description="DhaL" evidence="5">
    <location>
        <begin position="18"/>
        <end position="218"/>
    </location>
</feature>
<dbReference type="Pfam" id="PF02734">
    <property type="entry name" value="Dak2"/>
    <property type="match status" value="1"/>
</dbReference>
<dbReference type="InterPro" id="IPR004007">
    <property type="entry name" value="DhaL_dom"/>
</dbReference>
<dbReference type="OrthoDB" id="9800291at2"/>
<reference evidence="6" key="1">
    <citation type="submission" date="2020-09" db="EMBL/GenBank/DDBJ databases">
        <title>Whole genome shotgun sequence of Streptomyces xanthophaeus NBRC 12829.</title>
        <authorList>
            <person name="Komaki H."/>
            <person name="Tamura T."/>
        </authorList>
    </citation>
    <scope>NUCLEOTIDE SEQUENCE</scope>
    <source>
        <strain evidence="6">NBRC 12829</strain>
    </source>
</reference>
<dbReference type="GO" id="GO:0005829">
    <property type="term" value="C:cytosol"/>
    <property type="evidence" value="ECO:0007669"/>
    <property type="project" value="TreeGrafter"/>
</dbReference>
<evidence type="ECO:0000256" key="2">
    <source>
        <dbReference type="ARBA" id="ARBA00022777"/>
    </source>
</evidence>
<gene>
    <name evidence="6" type="ORF">Sxan_11040</name>
</gene>
<dbReference type="Proteomes" id="UP000600026">
    <property type="component" value="Unassembled WGS sequence"/>
</dbReference>
<dbReference type="GO" id="GO:0004371">
    <property type="term" value="F:glycerone kinase activity"/>
    <property type="evidence" value="ECO:0007669"/>
    <property type="project" value="InterPro"/>
</dbReference>
<keyword evidence="1" id="KW-0808">Transferase</keyword>
<dbReference type="PROSITE" id="PS51480">
    <property type="entry name" value="DHAL"/>
    <property type="match status" value="1"/>
</dbReference>
<dbReference type="Gene3D" id="3.40.50.510">
    <property type="entry name" value="Phosphotransferase system, mannose-type IIA component"/>
    <property type="match status" value="1"/>
</dbReference>
<dbReference type="EMBL" id="BNEE01000004">
    <property type="protein sequence ID" value="GHI83740.1"/>
    <property type="molecule type" value="Genomic_DNA"/>
</dbReference>
<keyword evidence="7" id="KW-1185">Reference proteome</keyword>
<dbReference type="SUPFAM" id="SSF53062">
    <property type="entry name" value="PTS system fructose IIA component-like"/>
    <property type="match status" value="1"/>
</dbReference>
<dbReference type="SUPFAM" id="SSF101473">
    <property type="entry name" value="DhaL-like"/>
    <property type="match status" value="1"/>
</dbReference>
<dbReference type="PANTHER" id="PTHR28629">
    <property type="entry name" value="TRIOKINASE/FMN CYCLASE"/>
    <property type="match status" value="1"/>
</dbReference>
<accession>A0A919GTG0</accession>
<evidence type="ECO:0000256" key="3">
    <source>
        <dbReference type="SAM" id="MobiDB-lite"/>
    </source>
</evidence>
<protein>
    <recommendedName>
        <fullName evidence="8">Dihydroxyacetone kinase subunit L</fullName>
    </recommendedName>
</protein>
<dbReference type="AlphaFoldDB" id="A0A919GTG0"/>
<dbReference type="InterPro" id="IPR036662">
    <property type="entry name" value="PTS_EIIA_man-typ_sf"/>
</dbReference>
<evidence type="ECO:0000256" key="1">
    <source>
        <dbReference type="ARBA" id="ARBA00022679"/>
    </source>
</evidence>
<dbReference type="NCBIfam" id="TIGR02365">
    <property type="entry name" value="dha_L_ycgS"/>
    <property type="match status" value="1"/>
</dbReference>
<dbReference type="Gene3D" id="1.25.40.340">
    <property type="match status" value="1"/>
</dbReference>
<proteinExistence type="predicted"/>
<sequence>MTTPPRTTTAPAPVLDTACFRRWLTETTRLVRRDSARLTELDAVIGDGDHGANLVRGFGAVGTAVAEARPATPGALLALAGTTLTNTVGGASGPLFGTALRRTGKVLGDRPAPTGIELAGALDVGLRSVQKLGGAEVGDATLVDALAPGVAALAEATGAGRPLREALDEACRAAREGAEATAGLQARKGRASYLGERSIGHQDAGAHSVALLMEALRTAVETADADIRAETEAEAEAGPETPAPTEARREAQAEPEAATAAVAEAGTGAASGPAAGRSTRTGRVGVVLVSHSAAVAAAVADLSGALLGSLEAGPLAVAGGTQDGGTGTSAALILAAVHQVDEGQGVAVLCDMGSAVLTMKSLLADEQAPLPAGTRIVDAPFLEGAVAVTLTSALGGDLDAVLSAAEDARHYRKR</sequence>
<evidence type="ECO:0000259" key="4">
    <source>
        <dbReference type="PROSITE" id="PS51096"/>
    </source>
</evidence>
<dbReference type="PROSITE" id="PS51096">
    <property type="entry name" value="PTS_EIIA_TYPE_4"/>
    <property type="match status" value="1"/>
</dbReference>
<dbReference type="InterPro" id="IPR050861">
    <property type="entry name" value="Dihydroxyacetone_Kinase"/>
</dbReference>
<dbReference type="InterPro" id="IPR004701">
    <property type="entry name" value="PTS_EIIA_man-typ"/>
</dbReference>
<keyword evidence="2" id="KW-0418">Kinase</keyword>
<dbReference type="GO" id="GO:0009401">
    <property type="term" value="P:phosphoenolpyruvate-dependent sugar phosphotransferase system"/>
    <property type="evidence" value="ECO:0007669"/>
    <property type="project" value="InterPro"/>
</dbReference>
<evidence type="ECO:0000259" key="5">
    <source>
        <dbReference type="PROSITE" id="PS51480"/>
    </source>
</evidence>
<dbReference type="InterPro" id="IPR036117">
    <property type="entry name" value="DhaL_dom_sf"/>
</dbReference>
<dbReference type="InterPro" id="IPR012737">
    <property type="entry name" value="DhaK_L_YcgS"/>
</dbReference>
<name>A0A919GTG0_9ACTN</name>